<evidence type="ECO:0000256" key="1">
    <source>
        <dbReference type="SAM" id="SignalP"/>
    </source>
</evidence>
<feature type="chain" id="PRO_5047167714" description="Secreted protein" evidence="1">
    <location>
        <begin position="18"/>
        <end position="94"/>
    </location>
</feature>
<evidence type="ECO:0000313" key="3">
    <source>
        <dbReference type="Proteomes" id="UP001363622"/>
    </source>
</evidence>
<keyword evidence="3" id="KW-1185">Reference proteome</keyword>
<feature type="signal peptide" evidence="1">
    <location>
        <begin position="1"/>
        <end position="17"/>
    </location>
</feature>
<proteinExistence type="predicted"/>
<accession>A0ABR1KV20</accession>
<sequence>MCCPVLCCAVLYGPAAALHHPSDKVEPYLQTHTASCAVLPLRLAAIALLFDEAQYHPQRLYDRFASSDLAMRSAARLEPQSRRANAVRPFLFLH</sequence>
<evidence type="ECO:0000313" key="2">
    <source>
        <dbReference type="EMBL" id="KAK7521639.1"/>
    </source>
</evidence>
<organism evidence="2 3">
    <name type="scientific">Phyllosticta citriasiana</name>
    <dbReference type="NCBI Taxonomy" id="595635"/>
    <lineage>
        <taxon>Eukaryota</taxon>
        <taxon>Fungi</taxon>
        <taxon>Dikarya</taxon>
        <taxon>Ascomycota</taxon>
        <taxon>Pezizomycotina</taxon>
        <taxon>Dothideomycetes</taxon>
        <taxon>Dothideomycetes incertae sedis</taxon>
        <taxon>Botryosphaeriales</taxon>
        <taxon>Phyllostictaceae</taxon>
        <taxon>Phyllosticta</taxon>
    </lineage>
</organism>
<name>A0ABR1KV20_9PEZI</name>
<gene>
    <name evidence="2" type="ORF">IWZ03DRAFT_369116</name>
</gene>
<reference evidence="2 3" key="1">
    <citation type="submission" date="2024-04" db="EMBL/GenBank/DDBJ databases">
        <title>Phyllosticta paracitricarpa is synonymous to the EU quarantine fungus P. citricarpa based on phylogenomic analyses.</title>
        <authorList>
            <consortium name="Lawrence Berkeley National Laboratory"/>
            <person name="Van Ingen-Buijs V.A."/>
            <person name="Van Westerhoven A.C."/>
            <person name="Haridas S."/>
            <person name="Skiadas P."/>
            <person name="Martin F."/>
            <person name="Groenewald J.Z."/>
            <person name="Crous P.W."/>
            <person name="Seidl M.F."/>
        </authorList>
    </citation>
    <scope>NUCLEOTIDE SEQUENCE [LARGE SCALE GENOMIC DNA]</scope>
    <source>
        <strain evidence="2 3">CBS 123371</strain>
    </source>
</reference>
<evidence type="ECO:0008006" key="4">
    <source>
        <dbReference type="Google" id="ProtNLM"/>
    </source>
</evidence>
<keyword evidence="1" id="KW-0732">Signal</keyword>
<comment type="caution">
    <text evidence="2">The sequence shown here is derived from an EMBL/GenBank/DDBJ whole genome shotgun (WGS) entry which is preliminary data.</text>
</comment>
<dbReference type="EMBL" id="JBBPHU010000002">
    <property type="protein sequence ID" value="KAK7521639.1"/>
    <property type="molecule type" value="Genomic_DNA"/>
</dbReference>
<protein>
    <recommendedName>
        <fullName evidence="4">Secreted protein</fullName>
    </recommendedName>
</protein>
<dbReference type="Proteomes" id="UP001363622">
    <property type="component" value="Unassembled WGS sequence"/>
</dbReference>